<accession>A0ABP8TEB7</accession>
<dbReference type="Proteomes" id="UP001500212">
    <property type="component" value="Unassembled WGS sequence"/>
</dbReference>
<name>A0ABP8TEB7_9ACTN</name>
<evidence type="ECO:0000313" key="5">
    <source>
        <dbReference type="EMBL" id="GAA4606108.1"/>
    </source>
</evidence>
<dbReference type="InterPro" id="IPR001926">
    <property type="entry name" value="TrpB-like_PALP"/>
</dbReference>
<dbReference type="Gene3D" id="3.40.50.1100">
    <property type="match status" value="2"/>
</dbReference>
<reference evidence="6" key="1">
    <citation type="journal article" date="2019" name="Int. J. Syst. Evol. Microbiol.">
        <title>The Global Catalogue of Microorganisms (GCM) 10K type strain sequencing project: providing services to taxonomists for standard genome sequencing and annotation.</title>
        <authorList>
            <consortium name="The Broad Institute Genomics Platform"/>
            <consortium name="The Broad Institute Genome Sequencing Center for Infectious Disease"/>
            <person name="Wu L."/>
            <person name="Ma J."/>
        </authorList>
    </citation>
    <scope>NUCLEOTIDE SEQUENCE [LARGE SCALE GENOMIC DNA]</scope>
    <source>
        <strain evidence="6">JCM 17938</strain>
    </source>
</reference>
<evidence type="ECO:0000259" key="4">
    <source>
        <dbReference type="Pfam" id="PF00291"/>
    </source>
</evidence>
<dbReference type="SUPFAM" id="SSF53686">
    <property type="entry name" value="Tryptophan synthase beta subunit-like PLP-dependent enzymes"/>
    <property type="match status" value="1"/>
</dbReference>
<evidence type="ECO:0000256" key="1">
    <source>
        <dbReference type="ARBA" id="ARBA00001933"/>
    </source>
</evidence>
<feature type="domain" description="Tryptophan synthase beta chain-like PALP" evidence="4">
    <location>
        <begin position="22"/>
        <end position="313"/>
    </location>
</feature>
<keyword evidence="2" id="KW-0663">Pyridoxal phosphate</keyword>
<dbReference type="PANTHER" id="PTHR48078">
    <property type="entry name" value="THREONINE DEHYDRATASE, MITOCHONDRIAL-RELATED"/>
    <property type="match status" value="1"/>
</dbReference>
<keyword evidence="3" id="KW-0456">Lyase</keyword>
<dbReference type="Pfam" id="PF00291">
    <property type="entry name" value="PALP"/>
    <property type="match status" value="1"/>
</dbReference>
<protein>
    <submittedName>
        <fullName evidence="5">Threonine/serine dehydratase</fullName>
    </submittedName>
</protein>
<evidence type="ECO:0000256" key="2">
    <source>
        <dbReference type="ARBA" id="ARBA00022898"/>
    </source>
</evidence>
<keyword evidence="6" id="KW-1185">Reference proteome</keyword>
<evidence type="ECO:0000256" key="3">
    <source>
        <dbReference type="ARBA" id="ARBA00023239"/>
    </source>
</evidence>
<proteinExistence type="predicted"/>
<dbReference type="EMBL" id="BAABHJ010000005">
    <property type="protein sequence ID" value="GAA4606108.1"/>
    <property type="molecule type" value="Genomic_DNA"/>
</dbReference>
<gene>
    <name evidence="5" type="ORF">GCM10023195_21630</name>
</gene>
<organism evidence="5 6">
    <name type="scientific">Actinoallomurus liliacearum</name>
    <dbReference type="NCBI Taxonomy" id="1080073"/>
    <lineage>
        <taxon>Bacteria</taxon>
        <taxon>Bacillati</taxon>
        <taxon>Actinomycetota</taxon>
        <taxon>Actinomycetes</taxon>
        <taxon>Streptosporangiales</taxon>
        <taxon>Thermomonosporaceae</taxon>
        <taxon>Actinoallomurus</taxon>
    </lineage>
</organism>
<dbReference type="InterPro" id="IPR036052">
    <property type="entry name" value="TrpB-like_PALP_sf"/>
</dbReference>
<evidence type="ECO:0000313" key="6">
    <source>
        <dbReference type="Proteomes" id="UP001500212"/>
    </source>
</evidence>
<dbReference type="RefSeq" id="WP_345352298.1">
    <property type="nucleotide sequence ID" value="NZ_BAABHJ010000005.1"/>
</dbReference>
<dbReference type="PROSITE" id="PS00165">
    <property type="entry name" value="DEHYDRATASE_SER_THR"/>
    <property type="match status" value="1"/>
</dbReference>
<dbReference type="InterPro" id="IPR000634">
    <property type="entry name" value="Ser/Thr_deHydtase_PyrdxlP-BS"/>
</dbReference>
<comment type="cofactor">
    <cofactor evidence="1">
        <name>pyridoxal 5'-phosphate</name>
        <dbReference type="ChEBI" id="CHEBI:597326"/>
    </cofactor>
</comment>
<dbReference type="CDD" id="cd01562">
    <property type="entry name" value="Thr-dehyd"/>
    <property type="match status" value="1"/>
</dbReference>
<comment type="caution">
    <text evidence="5">The sequence shown here is derived from an EMBL/GenBank/DDBJ whole genome shotgun (WGS) entry which is preliminary data.</text>
</comment>
<sequence length="334" mass="34895">MPDLVTPEEIEDAARRLSGVALRTPLVPLRGTKSSVPLLLKAESLQPVGSFKLRGAYAAVSALPEEERKNGVIAHSSGNHAQAVAYAANVLGIPAVLVVPTTIPAVKAEACRTLGAEIVFVEPTIEARVETADRLAAAHGYALIPPFDDARIIAGQGTIGLEILEDEPEVDAVFVPVSGGGLIAGVATAIKAKRPETKVIGVEPELAADARDSFRVGRRIGWPAADTIRTIADSLRIERVGELPFEHIRAYVDDVIVVSEDEIRAAMRLLARRAGLVAEPGGAVAAAGHLAATGARGRHHGGRPQRHVAIVSGGNVDPALYAEILGDSGEPSTK</sequence>
<dbReference type="PANTHER" id="PTHR48078:SF6">
    <property type="entry name" value="L-THREONINE DEHYDRATASE CATABOLIC TDCB"/>
    <property type="match status" value="1"/>
</dbReference>
<dbReference type="InterPro" id="IPR050147">
    <property type="entry name" value="Ser/Thr_Dehydratase"/>
</dbReference>